<evidence type="ECO:0000256" key="2">
    <source>
        <dbReference type="ARBA" id="ARBA00005300"/>
    </source>
</evidence>
<dbReference type="PROSITE" id="PS50879">
    <property type="entry name" value="RNASE_H_1"/>
    <property type="match status" value="1"/>
</dbReference>
<keyword evidence="7" id="KW-0378">Hydrolase</keyword>
<dbReference type="GO" id="GO:0043137">
    <property type="term" value="P:DNA replication, removal of RNA primer"/>
    <property type="evidence" value="ECO:0007669"/>
    <property type="project" value="TreeGrafter"/>
</dbReference>
<organism evidence="9 10">
    <name type="scientific">Henosepilachna vigintioctopunctata</name>
    <dbReference type="NCBI Taxonomy" id="420089"/>
    <lineage>
        <taxon>Eukaryota</taxon>
        <taxon>Metazoa</taxon>
        <taxon>Ecdysozoa</taxon>
        <taxon>Arthropoda</taxon>
        <taxon>Hexapoda</taxon>
        <taxon>Insecta</taxon>
        <taxon>Pterygota</taxon>
        <taxon>Neoptera</taxon>
        <taxon>Endopterygota</taxon>
        <taxon>Coleoptera</taxon>
        <taxon>Polyphaga</taxon>
        <taxon>Cucujiformia</taxon>
        <taxon>Coccinelloidea</taxon>
        <taxon>Coccinellidae</taxon>
        <taxon>Epilachninae</taxon>
        <taxon>Epilachnini</taxon>
        <taxon>Henosepilachna</taxon>
    </lineage>
</organism>
<evidence type="ECO:0000256" key="5">
    <source>
        <dbReference type="ARBA" id="ARBA00022723"/>
    </source>
</evidence>
<dbReference type="AlphaFoldDB" id="A0AAW1V663"/>
<keyword evidence="6" id="KW-0255">Endonuclease</keyword>
<dbReference type="EC" id="3.1.26.4" evidence="3"/>
<comment type="catalytic activity">
    <reaction evidence="1">
        <text>Endonucleolytic cleavage to 5'-phosphomonoester.</text>
        <dbReference type="EC" id="3.1.26.4"/>
    </reaction>
</comment>
<dbReference type="InterPro" id="IPR002156">
    <property type="entry name" value="RNaseH_domain"/>
</dbReference>
<dbReference type="GO" id="GO:0003676">
    <property type="term" value="F:nucleic acid binding"/>
    <property type="evidence" value="ECO:0007669"/>
    <property type="project" value="InterPro"/>
</dbReference>
<evidence type="ECO:0000313" key="10">
    <source>
        <dbReference type="Proteomes" id="UP001431783"/>
    </source>
</evidence>
<reference evidence="9 10" key="1">
    <citation type="submission" date="2023-03" db="EMBL/GenBank/DDBJ databases">
        <title>Genome insight into feeding habits of ladybird beetles.</title>
        <authorList>
            <person name="Li H.-S."/>
            <person name="Huang Y.-H."/>
            <person name="Pang H."/>
        </authorList>
    </citation>
    <scope>NUCLEOTIDE SEQUENCE [LARGE SCALE GENOMIC DNA]</scope>
    <source>
        <strain evidence="9">SYSU_2023b</strain>
        <tissue evidence="9">Whole body</tissue>
    </source>
</reference>
<sequence length="197" mass="22931">MLPDKFNDTLHYKKIQYTKSNLEKTNMDNSAQFLEMKSKYHEYTTLYKDASDPQNRGNMGLGIYCPDRNIKLSGSHPGSFSICTSEVAKIMIALNVIKEENIKKSIIFTDSISALKRISNWKISVHNDKITMLTWYRINEIKNLEWEVMLMWIPSHTNIPGNEQADRLAKEGTKPNLITIFKCHYNEILPTIKKEIW</sequence>
<dbReference type="InterPro" id="IPR012337">
    <property type="entry name" value="RNaseH-like_sf"/>
</dbReference>
<keyword evidence="5" id="KW-0479">Metal-binding</keyword>
<name>A0AAW1V663_9CUCU</name>
<dbReference type="InterPro" id="IPR050092">
    <property type="entry name" value="RNase_H"/>
</dbReference>
<keyword evidence="4" id="KW-0540">Nuclease</keyword>
<dbReference type="EMBL" id="JARQZJ010000121">
    <property type="protein sequence ID" value="KAK9888217.1"/>
    <property type="molecule type" value="Genomic_DNA"/>
</dbReference>
<dbReference type="Pfam" id="PF00075">
    <property type="entry name" value="RNase_H"/>
    <property type="match status" value="1"/>
</dbReference>
<dbReference type="GO" id="GO:0004523">
    <property type="term" value="F:RNA-DNA hybrid ribonuclease activity"/>
    <property type="evidence" value="ECO:0007669"/>
    <property type="project" value="UniProtKB-EC"/>
</dbReference>
<accession>A0AAW1V663</accession>
<dbReference type="Proteomes" id="UP001431783">
    <property type="component" value="Unassembled WGS sequence"/>
</dbReference>
<evidence type="ECO:0000256" key="4">
    <source>
        <dbReference type="ARBA" id="ARBA00022722"/>
    </source>
</evidence>
<dbReference type="InterPro" id="IPR036397">
    <property type="entry name" value="RNaseH_sf"/>
</dbReference>
<keyword evidence="10" id="KW-1185">Reference proteome</keyword>
<evidence type="ECO:0000256" key="1">
    <source>
        <dbReference type="ARBA" id="ARBA00000077"/>
    </source>
</evidence>
<evidence type="ECO:0000256" key="7">
    <source>
        <dbReference type="ARBA" id="ARBA00022801"/>
    </source>
</evidence>
<feature type="domain" description="RNase H type-1" evidence="8">
    <location>
        <begin position="40"/>
        <end position="174"/>
    </location>
</feature>
<evidence type="ECO:0000259" key="8">
    <source>
        <dbReference type="PROSITE" id="PS50879"/>
    </source>
</evidence>
<dbReference type="GO" id="GO:0046872">
    <property type="term" value="F:metal ion binding"/>
    <property type="evidence" value="ECO:0007669"/>
    <property type="project" value="UniProtKB-KW"/>
</dbReference>
<protein>
    <recommendedName>
        <fullName evidence="3">ribonuclease H</fullName>
        <ecNumber evidence="3">3.1.26.4</ecNumber>
    </recommendedName>
</protein>
<evidence type="ECO:0000256" key="6">
    <source>
        <dbReference type="ARBA" id="ARBA00022759"/>
    </source>
</evidence>
<dbReference type="CDD" id="cd09276">
    <property type="entry name" value="Rnase_HI_RT_non_LTR"/>
    <property type="match status" value="1"/>
</dbReference>
<comment type="similarity">
    <text evidence="2">Belongs to the RNase H family.</text>
</comment>
<dbReference type="Gene3D" id="3.30.420.10">
    <property type="entry name" value="Ribonuclease H-like superfamily/Ribonuclease H"/>
    <property type="match status" value="1"/>
</dbReference>
<dbReference type="PANTHER" id="PTHR10642">
    <property type="entry name" value="RIBONUCLEASE H1"/>
    <property type="match status" value="1"/>
</dbReference>
<gene>
    <name evidence="9" type="ORF">WA026_000484</name>
</gene>
<evidence type="ECO:0000256" key="3">
    <source>
        <dbReference type="ARBA" id="ARBA00012180"/>
    </source>
</evidence>
<dbReference type="PANTHER" id="PTHR10642:SF26">
    <property type="entry name" value="RIBONUCLEASE H1"/>
    <property type="match status" value="1"/>
</dbReference>
<dbReference type="SUPFAM" id="SSF53098">
    <property type="entry name" value="Ribonuclease H-like"/>
    <property type="match status" value="1"/>
</dbReference>
<evidence type="ECO:0000313" key="9">
    <source>
        <dbReference type="EMBL" id="KAK9888217.1"/>
    </source>
</evidence>
<proteinExistence type="inferred from homology"/>
<comment type="caution">
    <text evidence="9">The sequence shown here is derived from an EMBL/GenBank/DDBJ whole genome shotgun (WGS) entry which is preliminary data.</text>
</comment>